<evidence type="ECO:0000256" key="1">
    <source>
        <dbReference type="ARBA" id="ARBA00004651"/>
    </source>
</evidence>
<dbReference type="CDD" id="cd06173">
    <property type="entry name" value="MFS_MefA_like"/>
    <property type="match status" value="1"/>
</dbReference>
<dbReference type="GO" id="GO:0005886">
    <property type="term" value="C:plasma membrane"/>
    <property type="evidence" value="ECO:0007669"/>
    <property type="project" value="UniProtKB-SubCell"/>
</dbReference>
<evidence type="ECO:0000256" key="6">
    <source>
        <dbReference type="ARBA" id="ARBA00023136"/>
    </source>
</evidence>
<dbReference type="EMBL" id="RQZG01000001">
    <property type="protein sequence ID" value="RRD07342.1"/>
    <property type="molecule type" value="Genomic_DNA"/>
</dbReference>
<dbReference type="InterPro" id="IPR036259">
    <property type="entry name" value="MFS_trans_sf"/>
</dbReference>
<evidence type="ECO:0000256" key="5">
    <source>
        <dbReference type="ARBA" id="ARBA00022989"/>
    </source>
</evidence>
<comment type="subcellular location">
    <subcellularLocation>
        <location evidence="1">Cell membrane</location>
        <topology evidence="1">Multi-pass membrane protein</topology>
    </subcellularLocation>
</comment>
<evidence type="ECO:0000313" key="8">
    <source>
        <dbReference type="EMBL" id="RRD07342.1"/>
    </source>
</evidence>
<keyword evidence="6 7" id="KW-0472">Membrane</keyword>
<feature type="transmembrane region" description="Helical" evidence="7">
    <location>
        <begin position="225"/>
        <end position="251"/>
    </location>
</feature>
<feature type="transmembrane region" description="Helical" evidence="7">
    <location>
        <begin position="263"/>
        <end position="282"/>
    </location>
</feature>
<dbReference type="SUPFAM" id="SSF103473">
    <property type="entry name" value="MFS general substrate transporter"/>
    <property type="match status" value="1"/>
</dbReference>
<keyword evidence="3" id="KW-1003">Cell membrane</keyword>
<keyword evidence="2" id="KW-0813">Transport</keyword>
<protein>
    <submittedName>
        <fullName evidence="8">MFS transporter</fullName>
    </submittedName>
</protein>
<dbReference type="InterPro" id="IPR010290">
    <property type="entry name" value="TM_effector"/>
</dbReference>
<evidence type="ECO:0000256" key="4">
    <source>
        <dbReference type="ARBA" id="ARBA00022692"/>
    </source>
</evidence>
<feature type="transmembrane region" description="Helical" evidence="7">
    <location>
        <begin position="164"/>
        <end position="187"/>
    </location>
</feature>
<evidence type="ECO:0000256" key="3">
    <source>
        <dbReference type="ARBA" id="ARBA00022475"/>
    </source>
</evidence>
<sequence>MSQRTTTSRAVHHHRDFRRLWASNLCQELGRQFATLAIAVTAVVLLEATAWQVGLITALGNIAYLLIGLPVGVWVDRWRKRRVLLWSDVVRAAAMLSIPVAHALSHLTIIQLMVVAAVLSFSSVLADTAQTAFVPQLVGPDKVSEATARLQSTDSTMRVIGPGLVSVVLLRIAAPWLHVVGALTSLLSAWSISSIKDEGVAAAGQRAEPFGAALRAGLGFTLQHAVLRVFLVTNGLVNLGAGVFATLVTVVALRDFAIPPEQYALAGALGAGGGIVGSLIGLRCRNRLGEIRTILVCYCLLPVAGLILPLGHVIPVPAVALVAVSDFCFSCLVVVSAISGTGVRARTTPLELMGRAASVSRFVTIGAVPVGALIGGLLGGILPHGVALLSAVLATSTAALCFWCSSIGRHRDLPEQWQVDQAPGLV</sequence>
<reference evidence="8 9" key="1">
    <citation type="submission" date="2018-11" db="EMBL/GenBank/DDBJ databases">
        <title>Genomes From Bacteria Associated with the Canine Oral Cavity: a Test Case for Automated Genome-Based Taxonomic Assignment.</title>
        <authorList>
            <person name="Coil D.A."/>
            <person name="Jospin G."/>
            <person name="Darling A.E."/>
            <person name="Wallis C."/>
            <person name="Davis I.J."/>
            <person name="Harris S."/>
            <person name="Eisen J.A."/>
            <person name="Holcombe L.J."/>
            <person name="O'Flynn C."/>
        </authorList>
    </citation>
    <scope>NUCLEOTIDE SEQUENCE [LARGE SCALE GENOMIC DNA]</scope>
    <source>
        <strain evidence="8 9">OH887_COT-365</strain>
    </source>
</reference>
<feature type="transmembrane region" description="Helical" evidence="7">
    <location>
        <begin position="29"/>
        <end position="46"/>
    </location>
</feature>
<proteinExistence type="predicted"/>
<keyword evidence="4 7" id="KW-0812">Transmembrane</keyword>
<evidence type="ECO:0000256" key="7">
    <source>
        <dbReference type="SAM" id="Phobius"/>
    </source>
</evidence>
<accession>A0A3P1TD13</accession>
<dbReference type="AlphaFoldDB" id="A0A3P1TD13"/>
<evidence type="ECO:0000256" key="2">
    <source>
        <dbReference type="ARBA" id="ARBA00022448"/>
    </source>
</evidence>
<feature type="transmembrane region" description="Helical" evidence="7">
    <location>
        <begin position="52"/>
        <end position="75"/>
    </location>
</feature>
<feature type="transmembrane region" description="Helical" evidence="7">
    <location>
        <begin position="96"/>
        <end position="119"/>
    </location>
</feature>
<dbReference type="Pfam" id="PF05977">
    <property type="entry name" value="MFS_3"/>
    <property type="match status" value="1"/>
</dbReference>
<dbReference type="PANTHER" id="PTHR23513">
    <property type="entry name" value="INTEGRAL MEMBRANE EFFLUX PROTEIN-RELATED"/>
    <property type="match status" value="1"/>
</dbReference>
<dbReference type="PANTHER" id="PTHR23513:SF6">
    <property type="entry name" value="MAJOR FACILITATOR SUPERFAMILY ASSOCIATED DOMAIN-CONTAINING PROTEIN"/>
    <property type="match status" value="1"/>
</dbReference>
<feature type="transmembrane region" description="Helical" evidence="7">
    <location>
        <begin position="388"/>
        <end position="408"/>
    </location>
</feature>
<feature type="transmembrane region" description="Helical" evidence="7">
    <location>
        <begin position="294"/>
        <end position="314"/>
    </location>
</feature>
<organism evidence="8 9">
    <name type="scientific">Arachnia propionica</name>
    <dbReference type="NCBI Taxonomy" id="1750"/>
    <lineage>
        <taxon>Bacteria</taxon>
        <taxon>Bacillati</taxon>
        <taxon>Actinomycetota</taxon>
        <taxon>Actinomycetes</taxon>
        <taxon>Propionibacteriales</taxon>
        <taxon>Propionibacteriaceae</taxon>
        <taxon>Arachnia</taxon>
    </lineage>
</organism>
<feature type="transmembrane region" description="Helical" evidence="7">
    <location>
        <begin position="362"/>
        <end position="382"/>
    </location>
</feature>
<comment type="caution">
    <text evidence="8">The sequence shown here is derived from an EMBL/GenBank/DDBJ whole genome shotgun (WGS) entry which is preliminary data.</text>
</comment>
<keyword evidence="5 7" id="KW-1133">Transmembrane helix</keyword>
<dbReference type="OrthoDB" id="9815525at2"/>
<gene>
    <name evidence="8" type="ORF">EII34_02330</name>
</gene>
<dbReference type="RefSeq" id="WP_124842465.1">
    <property type="nucleotide sequence ID" value="NZ_RQZG01000001.1"/>
</dbReference>
<evidence type="ECO:0000313" key="9">
    <source>
        <dbReference type="Proteomes" id="UP000280819"/>
    </source>
</evidence>
<name>A0A3P1TD13_9ACTN</name>
<dbReference type="Proteomes" id="UP000280819">
    <property type="component" value="Unassembled WGS sequence"/>
</dbReference>
<feature type="transmembrane region" description="Helical" evidence="7">
    <location>
        <begin position="320"/>
        <end position="341"/>
    </location>
</feature>
<dbReference type="Gene3D" id="1.20.1250.20">
    <property type="entry name" value="MFS general substrate transporter like domains"/>
    <property type="match status" value="1"/>
</dbReference>